<keyword evidence="9" id="KW-0456">Lyase</keyword>
<dbReference type="Pfam" id="PF00282">
    <property type="entry name" value="Pyridoxal_deC"/>
    <property type="match status" value="1"/>
</dbReference>
<feature type="compositionally biased region" description="Low complexity" evidence="12">
    <location>
        <begin position="723"/>
        <end position="739"/>
    </location>
</feature>
<dbReference type="OrthoDB" id="392571at2759"/>
<evidence type="ECO:0000256" key="4">
    <source>
        <dbReference type="ARBA" id="ARBA00022723"/>
    </source>
</evidence>
<dbReference type="GO" id="GO:0008198">
    <property type="term" value="F:ferrous iron binding"/>
    <property type="evidence" value="ECO:0007669"/>
    <property type="project" value="TreeGrafter"/>
</dbReference>
<keyword evidence="10" id="KW-0883">Thioether bond</keyword>
<evidence type="ECO:0000313" key="15">
    <source>
        <dbReference type="Proteomes" id="UP000221165"/>
    </source>
</evidence>
<dbReference type="SUPFAM" id="SSF51182">
    <property type="entry name" value="RmlC-like cupins"/>
    <property type="match status" value="1"/>
</dbReference>
<dbReference type="InterPro" id="IPR015421">
    <property type="entry name" value="PyrdxlP-dep_Trfase_major"/>
</dbReference>
<feature type="compositionally biased region" description="Polar residues" evidence="12">
    <location>
        <begin position="702"/>
        <end position="711"/>
    </location>
</feature>
<evidence type="ECO:0000256" key="11">
    <source>
        <dbReference type="PIRSR" id="PIRSR610300-51"/>
    </source>
</evidence>
<evidence type="ECO:0000256" key="2">
    <source>
        <dbReference type="ARBA" id="ARBA00006622"/>
    </source>
</evidence>
<keyword evidence="15" id="KW-1185">Reference proteome</keyword>
<evidence type="ECO:0000256" key="7">
    <source>
        <dbReference type="ARBA" id="ARBA00023002"/>
    </source>
</evidence>
<keyword evidence="8 11" id="KW-0408">Iron</keyword>
<evidence type="ECO:0000256" key="13">
    <source>
        <dbReference type="SAM" id="Phobius"/>
    </source>
</evidence>
<feature type="compositionally biased region" description="Basic and acidic residues" evidence="12">
    <location>
        <begin position="900"/>
        <end position="912"/>
    </location>
</feature>
<comment type="caution">
    <text evidence="14">The sequence shown here is derived from an EMBL/GenBank/DDBJ whole genome shotgun (WGS) entry which is preliminary data.</text>
</comment>
<dbReference type="GO" id="GO:0019448">
    <property type="term" value="P:L-cysteine catabolic process"/>
    <property type="evidence" value="ECO:0007669"/>
    <property type="project" value="TreeGrafter"/>
</dbReference>
<feature type="region of interest" description="Disordered" evidence="12">
    <location>
        <begin position="634"/>
        <end position="711"/>
    </location>
</feature>
<evidence type="ECO:0000256" key="8">
    <source>
        <dbReference type="ARBA" id="ARBA00023004"/>
    </source>
</evidence>
<feature type="compositionally biased region" description="Basic and acidic residues" evidence="12">
    <location>
        <begin position="1430"/>
        <end position="1444"/>
    </location>
</feature>
<dbReference type="SUPFAM" id="SSF53383">
    <property type="entry name" value="PLP-dependent transferases"/>
    <property type="match status" value="1"/>
</dbReference>
<organism evidence="14 15">
    <name type="scientific">Cystoisospora suis</name>
    <dbReference type="NCBI Taxonomy" id="483139"/>
    <lineage>
        <taxon>Eukaryota</taxon>
        <taxon>Sar</taxon>
        <taxon>Alveolata</taxon>
        <taxon>Apicomplexa</taxon>
        <taxon>Conoidasida</taxon>
        <taxon>Coccidia</taxon>
        <taxon>Eucoccidiorida</taxon>
        <taxon>Eimeriorina</taxon>
        <taxon>Sarcocystidae</taxon>
        <taxon>Cystoisospora</taxon>
    </lineage>
</organism>
<dbReference type="Gene3D" id="2.60.120.10">
    <property type="entry name" value="Jelly Rolls"/>
    <property type="match status" value="1"/>
</dbReference>
<keyword evidence="7" id="KW-0560">Oxidoreductase</keyword>
<feature type="cross-link" description="3'-(S-cysteinyl)-tyrosine (Cys-Tyr)" evidence="10">
    <location>
        <begin position="141"/>
        <end position="214"/>
    </location>
</feature>
<keyword evidence="5" id="KW-0663">Pyridoxal phosphate</keyword>
<dbReference type="Gene3D" id="3.40.640.10">
    <property type="entry name" value="Type I PLP-dependent aspartate aminotransferase-like (Major domain)"/>
    <property type="match status" value="1"/>
</dbReference>
<keyword evidence="6 14" id="KW-0223">Dioxygenase</keyword>
<dbReference type="EMBL" id="MIGC01004665">
    <property type="protein sequence ID" value="PHJ17813.1"/>
    <property type="molecule type" value="Genomic_DNA"/>
</dbReference>
<keyword evidence="13" id="KW-0812">Transmembrane</keyword>
<feature type="compositionally biased region" description="Polar residues" evidence="12">
    <location>
        <begin position="670"/>
        <end position="685"/>
    </location>
</feature>
<dbReference type="Pfam" id="PF05995">
    <property type="entry name" value="CDO_I"/>
    <property type="match status" value="1"/>
</dbReference>
<evidence type="ECO:0000256" key="9">
    <source>
        <dbReference type="ARBA" id="ARBA00023239"/>
    </source>
</evidence>
<evidence type="ECO:0000256" key="10">
    <source>
        <dbReference type="PIRSR" id="PIRSR610300-50"/>
    </source>
</evidence>
<dbReference type="VEuPathDB" id="ToxoDB:CSUI_008369"/>
<evidence type="ECO:0000313" key="14">
    <source>
        <dbReference type="EMBL" id="PHJ17813.1"/>
    </source>
</evidence>
<dbReference type="InterPro" id="IPR002129">
    <property type="entry name" value="PyrdxlP-dep_de-COase"/>
</dbReference>
<feature type="region of interest" description="Disordered" evidence="12">
    <location>
        <begin position="1243"/>
        <end position="1302"/>
    </location>
</feature>
<reference evidence="14 15" key="1">
    <citation type="journal article" date="2017" name="Int. J. Parasitol.">
        <title>The genome of the protozoan parasite Cystoisospora suis and a reverse vaccinology approach to identify vaccine candidates.</title>
        <authorList>
            <person name="Palmieri N."/>
            <person name="Shrestha A."/>
            <person name="Ruttkowski B."/>
            <person name="Beck T."/>
            <person name="Vogl C."/>
            <person name="Tomley F."/>
            <person name="Blake D.P."/>
            <person name="Joachim A."/>
        </authorList>
    </citation>
    <scope>NUCLEOTIDE SEQUENCE [LARGE SCALE GENOMIC DNA]</scope>
    <source>
        <strain evidence="14 15">Wien I</strain>
    </source>
</reference>
<evidence type="ECO:0000256" key="1">
    <source>
        <dbReference type="ARBA" id="ARBA00001933"/>
    </source>
</evidence>
<feature type="binding site" evidence="11">
    <location>
        <position position="136"/>
    </location>
    <ligand>
        <name>Fe cation</name>
        <dbReference type="ChEBI" id="CHEBI:24875"/>
        <note>catalytic</note>
    </ligand>
</feature>
<feature type="binding site" evidence="11">
    <location>
        <position position="198"/>
    </location>
    <ligand>
        <name>Fe cation</name>
        <dbReference type="ChEBI" id="CHEBI:24875"/>
        <note>catalytic</note>
    </ligand>
</feature>
<comment type="cofactor">
    <cofactor evidence="1">
        <name>pyridoxal 5'-phosphate</name>
        <dbReference type="ChEBI" id="CHEBI:597326"/>
    </cofactor>
</comment>
<dbReference type="InterPro" id="IPR011051">
    <property type="entry name" value="RmlC_Cupin_sf"/>
</dbReference>
<dbReference type="GO" id="GO:0030170">
    <property type="term" value="F:pyridoxal phosphate binding"/>
    <property type="evidence" value="ECO:0007669"/>
    <property type="project" value="InterPro"/>
</dbReference>
<keyword evidence="13" id="KW-1133">Transmembrane helix</keyword>
<feature type="region of interest" description="Disordered" evidence="12">
    <location>
        <begin position="1418"/>
        <end position="1444"/>
    </location>
</feature>
<feature type="transmembrane region" description="Helical" evidence="13">
    <location>
        <begin position="70"/>
        <end position="89"/>
    </location>
</feature>
<dbReference type="GeneID" id="94431714"/>
<evidence type="ECO:0000256" key="6">
    <source>
        <dbReference type="ARBA" id="ARBA00022964"/>
    </source>
</evidence>
<keyword evidence="4 11" id="KW-0479">Metal-binding</keyword>
<accession>A0A2C6KN48</accession>
<name>A0A2C6KN48_9APIC</name>
<dbReference type="EC" id="1.13.11.20" evidence="3"/>
<feature type="binding site" evidence="11">
    <location>
        <position position="134"/>
    </location>
    <ligand>
        <name>Fe cation</name>
        <dbReference type="ChEBI" id="CHEBI:24875"/>
        <note>catalytic</note>
    </ligand>
</feature>
<proteinExistence type="inferred from homology"/>
<feature type="region of interest" description="Disordered" evidence="12">
    <location>
        <begin position="780"/>
        <end position="810"/>
    </location>
</feature>
<dbReference type="PANTHER" id="PTHR12918">
    <property type="entry name" value="CYSTEINE DIOXYGENASE"/>
    <property type="match status" value="1"/>
</dbReference>
<dbReference type="InterPro" id="IPR015424">
    <property type="entry name" value="PyrdxlP-dep_Trfase"/>
</dbReference>
<dbReference type="CDD" id="cd10548">
    <property type="entry name" value="cupin_CDO"/>
    <property type="match status" value="1"/>
</dbReference>
<dbReference type="GO" id="GO:0016830">
    <property type="term" value="F:carbon-carbon lyase activity"/>
    <property type="evidence" value="ECO:0007669"/>
    <property type="project" value="InterPro"/>
</dbReference>
<feature type="region of interest" description="Disordered" evidence="12">
    <location>
        <begin position="723"/>
        <end position="760"/>
    </location>
</feature>
<dbReference type="PANTHER" id="PTHR12918:SF1">
    <property type="entry name" value="CYSTEINE DIOXYGENASE TYPE 1"/>
    <property type="match status" value="1"/>
</dbReference>
<feature type="region of interest" description="Disordered" evidence="12">
    <location>
        <begin position="900"/>
        <end position="922"/>
    </location>
</feature>
<comment type="similarity">
    <text evidence="2">Belongs to the cysteine dioxygenase family.</text>
</comment>
<dbReference type="RefSeq" id="XP_067919527.1">
    <property type="nucleotide sequence ID" value="XM_068068503.1"/>
</dbReference>
<evidence type="ECO:0000256" key="5">
    <source>
        <dbReference type="ARBA" id="ARBA00022898"/>
    </source>
</evidence>
<feature type="compositionally biased region" description="Basic and acidic residues" evidence="12">
    <location>
        <begin position="1280"/>
        <end position="1302"/>
    </location>
</feature>
<dbReference type="InterPro" id="IPR010300">
    <property type="entry name" value="CDO_1"/>
</dbReference>
<evidence type="ECO:0000256" key="3">
    <source>
        <dbReference type="ARBA" id="ARBA00013133"/>
    </source>
</evidence>
<evidence type="ECO:0000256" key="12">
    <source>
        <dbReference type="SAM" id="MobiDB-lite"/>
    </source>
</evidence>
<dbReference type="InterPro" id="IPR014710">
    <property type="entry name" value="RmlC-like_jellyroll"/>
</dbReference>
<dbReference type="Proteomes" id="UP000221165">
    <property type="component" value="Unassembled WGS sequence"/>
</dbReference>
<keyword evidence="13" id="KW-0472">Membrane</keyword>
<gene>
    <name evidence="14" type="ORF">CSUI_008369</name>
</gene>
<protein>
    <recommendedName>
        <fullName evidence="3">cysteine dioxygenase</fullName>
        <ecNumber evidence="3">1.13.11.20</ecNumber>
    </recommendedName>
</protein>
<dbReference type="GO" id="GO:0017172">
    <property type="term" value="F:cysteine dioxygenase activity"/>
    <property type="evidence" value="ECO:0007669"/>
    <property type="project" value="UniProtKB-EC"/>
</dbReference>
<sequence>MVRRCEQMASSVPELSTAAVGSADMEGHGVILTLEELHHHVFRILSNTGDSHRLGRAKRLLERYRGEEEFVSFLMTILGVFALFVSLDWRLWKQRFSQDKERARAYGRSAVWKHPGCFQLLILTWAPGCSSPVHNHPCERCFLMPVTGSLAEARFWVDEETEEYGGPRGMVFSSWAEVCRAEMRTHRAYWIDDSHGWHAVMNTGNEDAVSLHLYVPEIVKCKIVHPKTHTISWTMCRAKGRDAPPAAYQRLVRIAARALKESSRTRAENHFKSTGSLHRAYDSSSSFSYFANFLLKALRSDQAFEQLRSNMDVFGTTRRALDSFGGLKNLLLFPRTNSEPLPDDVLLQAFEAVLQLCAGEEAMEAGQTSLFSVDERDQELFTSYSSHHLPWMKSLASSQCSSRASFDQSEEGEDANVASVWDGWREAPRLARVASLFRHLLLPDECSCWMSTTSPRAAALGLPDEHASWICSRRKQNVWSQTARVFDLLDRIILEHLASFLQANRDAHSVQKACCACMVRKKAEIAGQGEAPSEVETEPAETSKTGLESNSSCSSCSSCIHTMTFYGVRPTAVVGEHNSHNHFVASAPSPLTFSCGANSVVSQAESADSSSPSSVERELANLCKGILPSRYYGQWPPKGGGGRETFSPGGSSPDYPVTPPPPLSSEAVDASSSYPLKPSKNSEQYTMAVAGSERTKGKSPYYSESTASGESVSPVFRFHGSAASTRRTSSSSYQGSQVSTPVAQGGSGAPATAYDGEDDGQDALQEGALQQAEKDELDFRQGRKVGMNQRRSCSDATPEKSTGKLAGRIQQEREVPRCEVVEEKGLALRDEKLAEITGFQGAEADSNLDEVNVARRREGKNRKKTISGDRRDKFVGRWVDNEVTAIFNICSFARQRGVRTDSDTRRSLKEPGEQSEGSSVLPTPATVLSRERLVSKTVDPGRRSEKLLNSGLSVGVRKAGNSLPRRLVVFLCKESAYMWAFQEVARRFAACSSSDVDLVEVSQTGEGGVMSVADLRHKIAYVVKDSSSVLDLTELERTGHGEKQSFFGHEKTADGCRQKECNQTTASLVCCSAGRSGSSTGGFDDFTAIREVCDEVGAWMHVDGLFGASFLLPAEKPFQELCAGLGLADSLTWGFHAFLGATPTAIAPVALFFRPDSIDPGTQQSSFGSFSLSSLKQRASEFRSPAEGEVVEDSSPAPSPVGLGFPLWCLWRKLGDVGSANRVRQVYLRCRQMQLVAQHFPKRLKPPEFPSSPGSRKRTVAQAQTGLRTPEGVGRTADQINERNGKERHSALGRTRSEREGKRWCNTSKQAFGSVQEAGEHELGEKETVRGRAMRSESRGVAAQLQDDSYDDSHPGDYDVGSLFEESASYVRDNGKRIAHLVKEAQQLILKSVSHEEEGLKAHTETCRTNVYSARPQFLTPGNVLPNTEKSNRARKENEFGERVRDADGKKLENTDPVACLKALFHGDLWTGDTAEEARTWYDKNHECAYISGAFRAAMTERSASFAFHFWWIPPHLRRRVSQGGFDAVAAEQVKFFTIGIGALLTFLIERETGREESEETSPGAVEEIQGTEATVVPFRLNSDAVYIHLTSRKSVDFSQAESSLYPPFFSVSLLDPRIRDDDLFALLCLINRLGVLLVQRRLRL</sequence>